<dbReference type="Proteomes" id="UP000285604">
    <property type="component" value="Unassembled WGS sequence"/>
</dbReference>
<comment type="caution">
    <text evidence="1">The sequence shown here is derived from an EMBL/GenBank/DDBJ whole genome shotgun (WGS) entry which is preliminary data.</text>
</comment>
<sequence length="146" mass="17252">MSLQSDYYKTAILQLKRGNYNGHVSNAKTYYLLSILERIDKGLLVDNKIKFDDESKKFYETQCLAYKDVVTPFVKPYFHLSSSLFYHIKWNKGTKVESYAKTPSGKFLKEKSEYAYLDDSFWKLLKGAEYRKEIKQLIVKTFLKLQ</sequence>
<organism evidence="1 2">
    <name type="scientific">Segatella copri</name>
    <dbReference type="NCBI Taxonomy" id="165179"/>
    <lineage>
        <taxon>Bacteria</taxon>
        <taxon>Pseudomonadati</taxon>
        <taxon>Bacteroidota</taxon>
        <taxon>Bacteroidia</taxon>
        <taxon>Bacteroidales</taxon>
        <taxon>Prevotellaceae</taxon>
        <taxon>Segatella</taxon>
    </lineage>
</organism>
<reference evidence="1 2" key="1">
    <citation type="submission" date="2018-08" db="EMBL/GenBank/DDBJ databases">
        <title>A genome reference for cultivated species of the human gut microbiota.</title>
        <authorList>
            <person name="Zou Y."/>
            <person name="Xue W."/>
            <person name="Luo G."/>
        </authorList>
    </citation>
    <scope>NUCLEOTIDE SEQUENCE [LARGE SCALE GENOMIC DNA]</scope>
    <source>
        <strain evidence="1 2">OF03-3</strain>
    </source>
</reference>
<protein>
    <submittedName>
        <fullName evidence="1">Uncharacterized protein</fullName>
    </submittedName>
</protein>
<gene>
    <name evidence="1" type="ORF">DXA63_07175</name>
</gene>
<dbReference type="AlphaFoldDB" id="A0AA92UNT1"/>
<accession>A0AA92UNT1</accession>
<dbReference type="EMBL" id="QSCI01000024">
    <property type="protein sequence ID" value="RGX95622.1"/>
    <property type="molecule type" value="Genomic_DNA"/>
</dbReference>
<evidence type="ECO:0000313" key="2">
    <source>
        <dbReference type="Proteomes" id="UP000285604"/>
    </source>
</evidence>
<name>A0AA92UNT1_9BACT</name>
<proteinExistence type="predicted"/>
<evidence type="ECO:0000313" key="1">
    <source>
        <dbReference type="EMBL" id="RGX95622.1"/>
    </source>
</evidence>